<keyword evidence="3" id="KW-1185">Reference proteome</keyword>
<reference evidence="2" key="1">
    <citation type="journal article" date="2022" name="bioRxiv">
        <title>Sequencing and chromosome-scale assembly of the giantPleurodeles waltlgenome.</title>
        <authorList>
            <person name="Brown T."/>
            <person name="Elewa A."/>
            <person name="Iarovenko S."/>
            <person name="Subramanian E."/>
            <person name="Araus A.J."/>
            <person name="Petzold A."/>
            <person name="Susuki M."/>
            <person name="Suzuki K.-i.T."/>
            <person name="Hayashi T."/>
            <person name="Toyoda A."/>
            <person name="Oliveira C."/>
            <person name="Osipova E."/>
            <person name="Leigh N.D."/>
            <person name="Simon A."/>
            <person name="Yun M.H."/>
        </authorList>
    </citation>
    <scope>NUCLEOTIDE SEQUENCE</scope>
    <source>
        <strain evidence="2">20211129_DDA</strain>
        <tissue evidence="2">Liver</tissue>
    </source>
</reference>
<organism evidence="2 3">
    <name type="scientific">Pleurodeles waltl</name>
    <name type="common">Iberian ribbed newt</name>
    <dbReference type="NCBI Taxonomy" id="8319"/>
    <lineage>
        <taxon>Eukaryota</taxon>
        <taxon>Metazoa</taxon>
        <taxon>Chordata</taxon>
        <taxon>Craniata</taxon>
        <taxon>Vertebrata</taxon>
        <taxon>Euteleostomi</taxon>
        <taxon>Amphibia</taxon>
        <taxon>Batrachia</taxon>
        <taxon>Caudata</taxon>
        <taxon>Salamandroidea</taxon>
        <taxon>Salamandridae</taxon>
        <taxon>Pleurodelinae</taxon>
        <taxon>Pleurodeles</taxon>
    </lineage>
</organism>
<gene>
    <name evidence="2" type="ORF">NDU88_003870</name>
</gene>
<dbReference type="AlphaFoldDB" id="A0AAV7V3P4"/>
<comment type="caution">
    <text evidence="2">The sequence shown here is derived from an EMBL/GenBank/DDBJ whole genome shotgun (WGS) entry which is preliminary data.</text>
</comment>
<protein>
    <submittedName>
        <fullName evidence="2">Uncharacterized protein</fullName>
    </submittedName>
</protein>
<evidence type="ECO:0000256" key="1">
    <source>
        <dbReference type="SAM" id="MobiDB-lite"/>
    </source>
</evidence>
<feature type="region of interest" description="Disordered" evidence="1">
    <location>
        <begin position="57"/>
        <end position="130"/>
    </location>
</feature>
<accession>A0AAV7V3P4</accession>
<evidence type="ECO:0000313" key="3">
    <source>
        <dbReference type="Proteomes" id="UP001066276"/>
    </source>
</evidence>
<sequence length="130" mass="14017">MNPLYAAFGMQRRIQDAVSVFYCYSRYDSWQEGAKLRAAVEVSRGHFAVHDFFVPEEVEPQGSGGHQEETEIKGVKNPVSPGSGSPTAEVENGVMTASGDEGARGEDGIVESVGAERPEEEDCGTEDSCK</sequence>
<dbReference type="Proteomes" id="UP001066276">
    <property type="component" value="Chromosome 2_2"/>
</dbReference>
<proteinExistence type="predicted"/>
<evidence type="ECO:0000313" key="2">
    <source>
        <dbReference type="EMBL" id="KAJ1194582.1"/>
    </source>
</evidence>
<dbReference type="EMBL" id="JANPWB010000004">
    <property type="protein sequence ID" value="KAJ1194582.1"/>
    <property type="molecule type" value="Genomic_DNA"/>
</dbReference>
<name>A0AAV7V3P4_PLEWA</name>
<feature type="compositionally biased region" description="Acidic residues" evidence="1">
    <location>
        <begin position="118"/>
        <end position="130"/>
    </location>
</feature>